<name>A0A5J9SR56_9POAL</name>
<gene>
    <name evidence="2" type="ORF">EJB05_53132</name>
</gene>
<evidence type="ECO:0000313" key="2">
    <source>
        <dbReference type="EMBL" id="TVU01419.1"/>
    </source>
</evidence>
<reference evidence="2 3" key="1">
    <citation type="journal article" date="2019" name="Sci. Rep.">
        <title>A high-quality genome of Eragrostis curvula grass provides insights into Poaceae evolution and supports new strategies to enhance forage quality.</title>
        <authorList>
            <person name="Carballo J."/>
            <person name="Santos B.A.C.M."/>
            <person name="Zappacosta D."/>
            <person name="Garbus I."/>
            <person name="Selva J.P."/>
            <person name="Gallo C.A."/>
            <person name="Diaz A."/>
            <person name="Albertini E."/>
            <person name="Caccamo M."/>
            <person name="Echenique V."/>
        </authorList>
    </citation>
    <scope>NUCLEOTIDE SEQUENCE [LARGE SCALE GENOMIC DNA]</scope>
    <source>
        <strain evidence="3">cv. Victoria</strain>
        <tissue evidence="2">Leaf</tissue>
    </source>
</reference>
<sequence>MASKSQLLSLVAVAVLASLLHPGASIQFHRKLSSSSDEAGGTWYGEANGAGSDGGACGYKEAVDQAPFSSMITRRQFGHLQLRQGLRLLLPGMHTM</sequence>
<feature type="signal peptide" evidence="1">
    <location>
        <begin position="1"/>
        <end position="25"/>
    </location>
</feature>
<dbReference type="Gene3D" id="2.40.40.10">
    <property type="entry name" value="RlpA-like domain"/>
    <property type="match status" value="1"/>
</dbReference>
<feature type="non-terminal residue" evidence="2">
    <location>
        <position position="1"/>
    </location>
</feature>
<dbReference type="Gramene" id="TVU01419">
    <property type="protein sequence ID" value="TVU01419"/>
    <property type="gene ID" value="EJB05_53132"/>
</dbReference>
<feature type="chain" id="PRO_5023903681" evidence="1">
    <location>
        <begin position="26"/>
        <end position="96"/>
    </location>
</feature>
<organism evidence="2 3">
    <name type="scientific">Eragrostis curvula</name>
    <name type="common">weeping love grass</name>
    <dbReference type="NCBI Taxonomy" id="38414"/>
    <lineage>
        <taxon>Eukaryota</taxon>
        <taxon>Viridiplantae</taxon>
        <taxon>Streptophyta</taxon>
        <taxon>Embryophyta</taxon>
        <taxon>Tracheophyta</taxon>
        <taxon>Spermatophyta</taxon>
        <taxon>Magnoliopsida</taxon>
        <taxon>Liliopsida</taxon>
        <taxon>Poales</taxon>
        <taxon>Poaceae</taxon>
        <taxon>PACMAD clade</taxon>
        <taxon>Chloridoideae</taxon>
        <taxon>Eragrostideae</taxon>
        <taxon>Eragrostidinae</taxon>
        <taxon>Eragrostis</taxon>
    </lineage>
</organism>
<dbReference type="AlphaFoldDB" id="A0A5J9SR56"/>
<dbReference type="Proteomes" id="UP000324897">
    <property type="component" value="Unassembled WGS sequence"/>
</dbReference>
<evidence type="ECO:0000256" key="1">
    <source>
        <dbReference type="SAM" id="SignalP"/>
    </source>
</evidence>
<dbReference type="EMBL" id="RWGY01000447">
    <property type="protein sequence ID" value="TVU01419.1"/>
    <property type="molecule type" value="Genomic_DNA"/>
</dbReference>
<evidence type="ECO:0000313" key="3">
    <source>
        <dbReference type="Proteomes" id="UP000324897"/>
    </source>
</evidence>
<accession>A0A5J9SR56</accession>
<proteinExistence type="predicted"/>
<keyword evidence="1" id="KW-0732">Signal</keyword>
<keyword evidence="3" id="KW-1185">Reference proteome</keyword>
<dbReference type="InterPro" id="IPR036908">
    <property type="entry name" value="RlpA-like_sf"/>
</dbReference>
<comment type="caution">
    <text evidence="2">The sequence shown here is derived from an EMBL/GenBank/DDBJ whole genome shotgun (WGS) entry which is preliminary data.</text>
</comment>
<protein>
    <submittedName>
        <fullName evidence="2">Uncharacterized protein</fullName>
    </submittedName>
</protein>